<protein>
    <submittedName>
        <fullName evidence="1">VP2-like protein</fullName>
    </submittedName>
</protein>
<dbReference type="KEGG" id="vg:8676837"/>
<dbReference type="Proteomes" id="UP000009164">
    <property type="component" value="Segment"/>
</dbReference>
<evidence type="ECO:0000313" key="1">
    <source>
        <dbReference type="EMBL" id="ACZ35721.1"/>
    </source>
</evidence>
<dbReference type="EMBL" id="FJ870915">
    <property type="protein sequence ID" value="ACZ35721.1"/>
    <property type="molecule type" value="Genomic_DNA"/>
</dbReference>
<dbReference type="OrthoDB" id="27964at10239"/>
<organism evidence="1 2">
    <name type="scientific">Sulfolobus spindle-shaped virus 6</name>
    <dbReference type="NCBI Taxonomy" id="693627"/>
    <lineage>
        <taxon>Viruses</taxon>
        <taxon>Viruses incertae sedis</taxon>
        <taxon>Fuselloviridae</taxon>
        <taxon>Betafusellovirus</taxon>
        <taxon>Betafusellovirus hveragerdiense</taxon>
    </lineage>
</organism>
<dbReference type="InterPro" id="IPR057843">
    <property type="entry name" value="Fusello_VP2"/>
</dbReference>
<evidence type="ECO:0000313" key="2">
    <source>
        <dbReference type="Proteomes" id="UP000009164"/>
    </source>
</evidence>
<keyword evidence="2" id="KW-1185">Reference proteome</keyword>
<reference evidence="1 2" key="1">
    <citation type="journal article" date="2009" name="Environ. Microbiol.">
        <title>Four newly isolated fuselloviruses from extreme geothermal environments reveal unusual morphologies and a possible interviral recombination mechanism.</title>
        <authorList>
            <person name="Redder P."/>
            <person name="Peng X."/>
            <person name="Brugger K."/>
            <person name="Shah S.A."/>
            <person name="Roesch F."/>
            <person name="Greve B."/>
            <person name="She Q."/>
            <person name="Schleper C."/>
            <person name="Forterre P."/>
            <person name="Garrett R.A."/>
            <person name="Prangishvili D."/>
        </authorList>
    </citation>
    <scope>NUCLEOTIDE SEQUENCE [LARGE SCALE GENOMIC DNA]</scope>
</reference>
<dbReference type="GeneID" id="8676837"/>
<sequence length="76" mass="9162">MKDRWIQKAVKKKGRVHRYLMKLYGKRAFTKDGDIKIEYLNKAIRHVKRTYSKGSEERKSLLSALLLAKRLKRMRK</sequence>
<dbReference type="RefSeq" id="YP_003331451.1">
    <property type="nucleotide sequence ID" value="NC_013587.1"/>
</dbReference>
<dbReference type="Pfam" id="PF25632">
    <property type="entry name" value="Fusello_VP2_Capsid"/>
    <property type="match status" value="1"/>
</dbReference>
<proteinExistence type="predicted"/>
<name>D1GF19_9VIRU</name>
<accession>D1GF19</accession>